<dbReference type="EMBL" id="HBGU01059266">
    <property type="protein sequence ID" value="CAD9512622.1"/>
    <property type="molecule type" value="Transcribed_RNA"/>
</dbReference>
<name>A0A7S2N0G4_9EUKA</name>
<dbReference type="AlphaFoldDB" id="A0A7S2N0G4"/>
<protein>
    <submittedName>
        <fullName evidence="2">Uncharacterized protein</fullName>
    </submittedName>
</protein>
<sequence length="368" mass="40838">MPNVEIVTAEDIENVDKDEPKVDPQQRQQVIDAHRQAKAMMKVLTAAGISEQAAAAAIQSGDPAKIQELAETAHKTMPDNNIDEAKWEEVMDGFKELGVSEEEAMEAAKKLEAEQPEMLLGQHVQISGLTGRQELNEQIGKVLEYKEDRGRFVVKLEASSEKVLMRRDNLTVVVLKEPPKPGKHPAQIEDEQKEKQKRQMRLDAGLNPSEPRPEDYPDEVPEEETDGHQKVARLVGLTMDSVRMVKAQLGKENIIVYLEPHAQPGAYQPPAGESFFYLVAKVAPAMALYGKVLSDLGLPDDTPIELSLGKKNRGFFSSGEVRLERNHRMSKYSGKQADDETLHVQVRIPTLVERTGGGEPDADEGKVV</sequence>
<feature type="region of interest" description="Disordered" evidence="1">
    <location>
        <begin position="176"/>
        <end position="227"/>
    </location>
</feature>
<feature type="region of interest" description="Disordered" evidence="1">
    <location>
        <begin position="1"/>
        <end position="26"/>
    </location>
</feature>
<feature type="compositionally biased region" description="Acidic residues" evidence="1">
    <location>
        <begin position="216"/>
        <end position="225"/>
    </location>
</feature>
<gene>
    <name evidence="2" type="ORF">CBRE1094_LOCUS32218</name>
</gene>
<feature type="compositionally biased region" description="Basic and acidic residues" evidence="1">
    <location>
        <begin position="14"/>
        <end position="24"/>
    </location>
</feature>
<proteinExistence type="predicted"/>
<accession>A0A7S2N0G4</accession>
<organism evidence="2">
    <name type="scientific">Haptolina brevifila</name>
    <dbReference type="NCBI Taxonomy" id="156173"/>
    <lineage>
        <taxon>Eukaryota</taxon>
        <taxon>Haptista</taxon>
        <taxon>Haptophyta</taxon>
        <taxon>Prymnesiophyceae</taxon>
        <taxon>Prymnesiales</taxon>
        <taxon>Prymnesiaceae</taxon>
        <taxon>Haptolina</taxon>
    </lineage>
</organism>
<evidence type="ECO:0000313" key="2">
    <source>
        <dbReference type="EMBL" id="CAD9512622.1"/>
    </source>
</evidence>
<reference evidence="2" key="1">
    <citation type="submission" date="2021-01" db="EMBL/GenBank/DDBJ databases">
        <authorList>
            <person name="Corre E."/>
            <person name="Pelletier E."/>
            <person name="Niang G."/>
            <person name="Scheremetjew M."/>
            <person name="Finn R."/>
            <person name="Kale V."/>
            <person name="Holt S."/>
            <person name="Cochrane G."/>
            <person name="Meng A."/>
            <person name="Brown T."/>
            <person name="Cohen L."/>
        </authorList>
    </citation>
    <scope>NUCLEOTIDE SEQUENCE</scope>
    <source>
        <strain evidence="2">UTEX LB 985</strain>
    </source>
</reference>
<evidence type="ECO:0000256" key="1">
    <source>
        <dbReference type="SAM" id="MobiDB-lite"/>
    </source>
</evidence>